<name>A0A0A9E5X2_ARUDO</name>
<sequence length="61" mass="6878">MSGRNDHRFLAGSNTSADLRPPPPPLSPPATYRRFPITHAPKQCRRRSMSGARCHRLLRAL</sequence>
<protein>
    <submittedName>
        <fullName evidence="2">Uncharacterized protein</fullName>
    </submittedName>
</protein>
<feature type="region of interest" description="Disordered" evidence="1">
    <location>
        <begin position="1"/>
        <end position="50"/>
    </location>
</feature>
<proteinExistence type="predicted"/>
<reference evidence="2" key="1">
    <citation type="submission" date="2014-09" db="EMBL/GenBank/DDBJ databases">
        <authorList>
            <person name="Magalhaes I.L.F."/>
            <person name="Oliveira U."/>
            <person name="Santos F.R."/>
            <person name="Vidigal T.H.D.A."/>
            <person name="Brescovit A.D."/>
            <person name="Santos A.J."/>
        </authorList>
    </citation>
    <scope>NUCLEOTIDE SEQUENCE</scope>
    <source>
        <tissue evidence="2">Shoot tissue taken approximately 20 cm above the soil surface</tissue>
    </source>
</reference>
<accession>A0A0A9E5X2</accession>
<evidence type="ECO:0000313" key="2">
    <source>
        <dbReference type="EMBL" id="JAD91387.1"/>
    </source>
</evidence>
<evidence type="ECO:0000256" key="1">
    <source>
        <dbReference type="SAM" id="MobiDB-lite"/>
    </source>
</evidence>
<reference evidence="2" key="2">
    <citation type="journal article" date="2015" name="Data Brief">
        <title>Shoot transcriptome of the giant reed, Arundo donax.</title>
        <authorList>
            <person name="Barrero R.A."/>
            <person name="Guerrero F.D."/>
            <person name="Moolhuijzen P."/>
            <person name="Goolsby J.A."/>
            <person name="Tidwell J."/>
            <person name="Bellgard S.E."/>
            <person name="Bellgard M.I."/>
        </authorList>
    </citation>
    <scope>NUCLEOTIDE SEQUENCE</scope>
    <source>
        <tissue evidence="2">Shoot tissue taken approximately 20 cm above the soil surface</tissue>
    </source>
</reference>
<dbReference type="AlphaFoldDB" id="A0A0A9E5X2"/>
<dbReference type="EMBL" id="GBRH01206508">
    <property type="protein sequence ID" value="JAD91387.1"/>
    <property type="molecule type" value="Transcribed_RNA"/>
</dbReference>
<organism evidence="2">
    <name type="scientific">Arundo donax</name>
    <name type="common">Giant reed</name>
    <name type="synonym">Donax arundinaceus</name>
    <dbReference type="NCBI Taxonomy" id="35708"/>
    <lineage>
        <taxon>Eukaryota</taxon>
        <taxon>Viridiplantae</taxon>
        <taxon>Streptophyta</taxon>
        <taxon>Embryophyta</taxon>
        <taxon>Tracheophyta</taxon>
        <taxon>Spermatophyta</taxon>
        <taxon>Magnoliopsida</taxon>
        <taxon>Liliopsida</taxon>
        <taxon>Poales</taxon>
        <taxon>Poaceae</taxon>
        <taxon>PACMAD clade</taxon>
        <taxon>Arundinoideae</taxon>
        <taxon>Arundineae</taxon>
        <taxon>Arundo</taxon>
    </lineage>
</organism>